<proteinExistence type="predicted"/>
<accession>A0AAW4VPR3</accession>
<comment type="caution">
    <text evidence="1">The sequence shown here is derived from an EMBL/GenBank/DDBJ whole genome shotgun (WGS) entry which is preliminary data.</text>
</comment>
<protein>
    <submittedName>
        <fullName evidence="1">Uncharacterized protein</fullName>
    </submittedName>
</protein>
<dbReference type="EMBL" id="JAJDKZ010000036">
    <property type="protein sequence ID" value="MCB8611116.1"/>
    <property type="molecule type" value="Genomic_DNA"/>
</dbReference>
<name>A0AAW4VPR3_9FIRM</name>
<dbReference type="RefSeq" id="WP_227279938.1">
    <property type="nucleotide sequence ID" value="NZ_DBGCOW010000002.1"/>
</dbReference>
<evidence type="ECO:0000313" key="1">
    <source>
        <dbReference type="EMBL" id="MCB8611116.1"/>
    </source>
</evidence>
<dbReference type="AlphaFoldDB" id="A0AAW4VPR3"/>
<dbReference type="Proteomes" id="UP001198439">
    <property type="component" value="Unassembled WGS sequence"/>
</dbReference>
<reference evidence="1" key="1">
    <citation type="submission" date="2021-10" db="EMBL/GenBank/DDBJ databases">
        <title>Collection of gut derived symbiotic bacterial strains cultured from healthy donors.</title>
        <authorList>
            <person name="Lin H."/>
            <person name="Littmann E."/>
            <person name="Kohout C."/>
            <person name="Pamer E.G."/>
        </authorList>
    </citation>
    <scope>NUCLEOTIDE SEQUENCE</scope>
    <source>
        <strain evidence="1">DFI.4.48</strain>
    </source>
</reference>
<gene>
    <name evidence="1" type="ORF">LJD69_11000</name>
</gene>
<sequence>MSSHVIGHGINEVVETAVTMFEKFEISVNACKKIINACLDSSCRYDGNKYETIEYLYEDHCGNCLKKRSSCAWVLGNSW</sequence>
<organism evidence="1 2">
    <name type="scientific">Faecalibacillus faecis</name>
    <dbReference type="NCBI Taxonomy" id="1982628"/>
    <lineage>
        <taxon>Bacteria</taxon>
        <taxon>Bacillati</taxon>
        <taxon>Bacillota</taxon>
        <taxon>Erysipelotrichia</taxon>
        <taxon>Erysipelotrichales</taxon>
        <taxon>Coprobacillaceae</taxon>
        <taxon>Faecalibacillus</taxon>
    </lineage>
</organism>
<evidence type="ECO:0000313" key="2">
    <source>
        <dbReference type="Proteomes" id="UP001198439"/>
    </source>
</evidence>